<keyword evidence="2 5" id="KW-0547">Nucleotide-binding</keyword>
<dbReference type="InterPro" id="IPR011793">
    <property type="entry name" value="YbdK"/>
</dbReference>
<gene>
    <name evidence="6" type="ORF">K1Y72_14600</name>
</gene>
<keyword evidence="1 5" id="KW-0436">Ligase</keyword>
<sequence>MGPTVRAEDRAAAERGAPSAALTMGVEEEFLLVDPATGATVARAGPVLRRARASRGVAAARFSAELTAAQVESVTGVHTSLDALCAELADGRARLAAAAAAEGALPIATGTPVAPAPDAPFTEGERFTAIADLYEQVVRGYESCGCHVHVGVPDLDHAVAVTDHLRPWLPTLLAVSANSPSDRGRDTGYQSWRMLEQARFPGSGVPPRFGSAAAYRARLERLVECGVLVDEAMTFWLARPSSRFPTVEVRAADTAAAPADAVLQAALTRALVRTALDDLAAGREAPAADDQVCAAAVWSAARYGLAGPAVHPVREQRVPARDLLDELLDHVRDALEDAGDDAAVRTLVGRLDREGTGADRQRRAAARGLPALLDTIAAHPLQGGDP</sequence>
<evidence type="ECO:0000313" key="6">
    <source>
        <dbReference type="EMBL" id="MBW8483613.1"/>
    </source>
</evidence>
<dbReference type="InterPro" id="IPR050141">
    <property type="entry name" value="GCL_type2/YbdK_subfam"/>
</dbReference>
<dbReference type="Proteomes" id="UP000774570">
    <property type="component" value="Unassembled WGS sequence"/>
</dbReference>
<dbReference type="NCBIfam" id="NF010041">
    <property type="entry name" value="PRK13517.1-1"/>
    <property type="match status" value="1"/>
</dbReference>
<keyword evidence="3 5" id="KW-0067">ATP-binding</keyword>
<dbReference type="Gene3D" id="3.30.590.20">
    <property type="match status" value="1"/>
</dbReference>
<proteinExistence type="inferred from homology"/>
<reference evidence="6 7" key="1">
    <citation type="submission" date="2021-07" db="EMBL/GenBank/DDBJ databases">
        <title>Actinomadura sp. PM05-2 isolated from lichen.</title>
        <authorList>
            <person name="Somphong A."/>
            <person name="Phongsopitanun W."/>
            <person name="Tanasupawat S."/>
            <person name="Peongsungnone V."/>
        </authorList>
    </citation>
    <scope>NUCLEOTIDE SEQUENCE [LARGE SCALE GENOMIC DNA]</scope>
    <source>
        <strain evidence="6 7">PM05-2</strain>
    </source>
</reference>
<dbReference type="GO" id="GO:0004357">
    <property type="term" value="F:glutamate-cysteine ligase activity"/>
    <property type="evidence" value="ECO:0007669"/>
    <property type="project" value="UniProtKB-EC"/>
</dbReference>
<dbReference type="SUPFAM" id="SSF55931">
    <property type="entry name" value="Glutamine synthetase/guanido kinase"/>
    <property type="match status" value="1"/>
</dbReference>
<organism evidence="6 7">
    <name type="scientific">Actinomadura parmotrematis</name>
    <dbReference type="NCBI Taxonomy" id="2864039"/>
    <lineage>
        <taxon>Bacteria</taxon>
        <taxon>Bacillati</taxon>
        <taxon>Actinomycetota</taxon>
        <taxon>Actinomycetes</taxon>
        <taxon>Streptosporangiales</taxon>
        <taxon>Thermomonosporaceae</taxon>
        <taxon>Actinomadura</taxon>
    </lineage>
</organism>
<evidence type="ECO:0000256" key="3">
    <source>
        <dbReference type="ARBA" id="ARBA00022840"/>
    </source>
</evidence>
<evidence type="ECO:0000256" key="4">
    <source>
        <dbReference type="ARBA" id="ARBA00048819"/>
    </source>
</evidence>
<evidence type="ECO:0000256" key="2">
    <source>
        <dbReference type="ARBA" id="ARBA00022741"/>
    </source>
</evidence>
<dbReference type="Pfam" id="PF04107">
    <property type="entry name" value="GCS2"/>
    <property type="match status" value="1"/>
</dbReference>
<dbReference type="RefSeq" id="WP_220166837.1">
    <property type="nucleotide sequence ID" value="NZ_JAIBOA010000008.1"/>
</dbReference>
<keyword evidence="7" id="KW-1185">Reference proteome</keyword>
<evidence type="ECO:0000256" key="1">
    <source>
        <dbReference type="ARBA" id="ARBA00022598"/>
    </source>
</evidence>
<evidence type="ECO:0000313" key="7">
    <source>
        <dbReference type="Proteomes" id="UP000774570"/>
    </source>
</evidence>
<name>A0ABS7FT83_9ACTN</name>
<comment type="similarity">
    <text evidence="5">Belongs to the glutamate--cysteine ligase type 2 family. YbdK subfamily.</text>
</comment>
<dbReference type="PANTHER" id="PTHR36510:SF1">
    <property type="entry name" value="GLUTAMATE--CYSTEINE LIGASE 2-RELATED"/>
    <property type="match status" value="1"/>
</dbReference>
<dbReference type="InterPro" id="IPR006336">
    <property type="entry name" value="GCS2"/>
</dbReference>
<comment type="caution">
    <text evidence="6">The sequence shown here is derived from an EMBL/GenBank/DDBJ whole genome shotgun (WGS) entry which is preliminary data.</text>
</comment>
<dbReference type="NCBIfam" id="TIGR02050">
    <property type="entry name" value="gshA_cyan_rel"/>
    <property type="match status" value="1"/>
</dbReference>
<dbReference type="HAMAP" id="MF_01609">
    <property type="entry name" value="Glu_cys_ligase_2"/>
    <property type="match status" value="1"/>
</dbReference>
<evidence type="ECO:0000256" key="5">
    <source>
        <dbReference type="HAMAP-Rule" id="MF_01609"/>
    </source>
</evidence>
<comment type="function">
    <text evidence="5">ATP-dependent carboxylate-amine ligase which exhibits weak glutamate--cysteine ligase activity.</text>
</comment>
<dbReference type="EC" id="6.3.2.2" evidence="5"/>
<comment type="catalytic activity">
    <reaction evidence="4 5">
        <text>L-cysteine + L-glutamate + ATP = gamma-L-glutamyl-L-cysteine + ADP + phosphate + H(+)</text>
        <dbReference type="Rhea" id="RHEA:13285"/>
        <dbReference type="ChEBI" id="CHEBI:15378"/>
        <dbReference type="ChEBI" id="CHEBI:29985"/>
        <dbReference type="ChEBI" id="CHEBI:30616"/>
        <dbReference type="ChEBI" id="CHEBI:35235"/>
        <dbReference type="ChEBI" id="CHEBI:43474"/>
        <dbReference type="ChEBI" id="CHEBI:58173"/>
        <dbReference type="ChEBI" id="CHEBI:456216"/>
        <dbReference type="EC" id="6.3.2.2"/>
    </reaction>
</comment>
<dbReference type="InterPro" id="IPR014746">
    <property type="entry name" value="Gln_synth/guanido_kin_cat_dom"/>
</dbReference>
<accession>A0ABS7FT83</accession>
<dbReference type="EMBL" id="JAIBOA010000008">
    <property type="protein sequence ID" value="MBW8483613.1"/>
    <property type="molecule type" value="Genomic_DNA"/>
</dbReference>
<dbReference type="PANTHER" id="PTHR36510">
    <property type="entry name" value="GLUTAMATE--CYSTEINE LIGASE 2-RELATED"/>
    <property type="match status" value="1"/>
</dbReference>
<protein>
    <recommendedName>
        <fullName evidence="5">Putative glutamate--cysteine ligase 2</fullName>
        <ecNumber evidence="5">6.3.2.2</ecNumber>
    </recommendedName>
    <alternativeName>
        <fullName evidence="5">Gamma-glutamylcysteine synthetase 2</fullName>
        <shortName evidence="5">GCS 2</shortName>
        <shortName evidence="5">Gamma-GCS 2</shortName>
    </alternativeName>
</protein>